<evidence type="ECO:0000313" key="5">
    <source>
        <dbReference type="EMBL" id="RUP45190.1"/>
    </source>
</evidence>
<dbReference type="Pfam" id="PF02815">
    <property type="entry name" value="MIR"/>
    <property type="match status" value="1"/>
</dbReference>
<reference evidence="5 6" key="1">
    <citation type="journal article" date="2018" name="New Phytol.">
        <title>Phylogenomics of Endogonaceae and evolution of mycorrhizas within Mucoromycota.</title>
        <authorList>
            <person name="Chang Y."/>
            <person name="Desiro A."/>
            <person name="Na H."/>
            <person name="Sandor L."/>
            <person name="Lipzen A."/>
            <person name="Clum A."/>
            <person name="Barry K."/>
            <person name="Grigoriev I.V."/>
            <person name="Martin F.M."/>
            <person name="Stajich J.E."/>
            <person name="Smith M.E."/>
            <person name="Bonito G."/>
            <person name="Spatafora J.W."/>
        </authorList>
    </citation>
    <scope>NUCLEOTIDE SEQUENCE [LARGE SCALE GENOMIC DNA]</scope>
    <source>
        <strain evidence="5 6">GMNB39</strain>
    </source>
</reference>
<dbReference type="EMBL" id="RBNI01007675">
    <property type="protein sequence ID" value="RUP45190.1"/>
    <property type="molecule type" value="Genomic_DNA"/>
</dbReference>
<feature type="domain" description="MIR" evidence="4">
    <location>
        <begin position="220"/>
        <end position="271"/>
    </location>
</feature>
<dbReference type="SMART" id="SM00472">
    <property type="entry name" value="MIR"/>
    <property type="match status" value="3"/>
</dbReference>
<dbReference type="PANTHER" id="PTHR46809">
    <property type="entry name" value="STROMAL CELL-DERIVED FACTOR 2-LIKE PROTEIN"/>
    <property type="match status" value="1"/>
</dbReference>
<organism evidence="5 6">
    <name type="scientific">Jimgerdemannia flammicorona</name>
    <dbReference type="NCBI Taxonomy" id="994334"/>
    <lineage>
        <taxon>Eukaryota</taxon>
        <taxon>Fungi</taxon>
        <taxon>Fungi incertae sedis</taxon>
        <taxon>Mucoromycota</taxon>
        <taxon>Mucoromycotina</taxon>
        <taxon>Endogonomycetes</taxon>
        <taxon>Endogonales</taxon>
        <taxon>Endogonaceae</taxon>
        <taxon>Jimgerdemannia</taxon>
    </lineage>
</organism>
<dbReference type="PROSITE" id="PS50919">
    <property type="entry name" value="MIR"/>
    <property type="match status" value="3"/>
</dbReference>
<evidence type="ECO:0000259" key="4">
    <source>
        <dbReference type="PROSITE" id="PS50919"/>
    </source>
</evidence>
<comment type="caution">
    <text evidence="5">The sequence shown here is derived from an EMBL/GenBank/DDBJ whole genome shotgun (WGS) entry which is preliminary data.</text>
</comment>
<dbReference type="CDD" id="cd23263">
    <property type="entry name" value="beta-trefoil_MIR"/>
    <property type="match status" value="1"/>
</dbReference>
<feature type="domain" description="MIR" evidence="4">
    <location>
        <begin position="93"/>
        <end position="147"/>
    </location>
</feature>
<name>A0A433D2W4_9FUNG</name>
<dbReference type="InterPro" id="IPR016093">
    <property type="entry name" value="MIR_motif"/>
</dbReference>
<keyword evidence="2" id="KW-0677">Repeat</keyword>
<dbReference type="Gene3D" id="2.80.10.50">
    <property type="match status" value="1"/>
</dbReference>
<dbReference type="AlphaFoldDB" id="A0A433D2W4"/>
<feature type="region of interest" description="Disordered" evidence="3">
    <location>
        <begin position="18"/>
        <end position="92"/>
    </location>
</feature>
<dbReference type="PANTHER" id="PTHR46809:SF2">
    <property type="entry name" value="GH21273P"/>
    <property type="match status" value="1"/>
</dbReference>
<keyword evidence="6" id="KW-1185">Reference proteome</keyword>
<keyword evidence="1" id="KW-0732">Signal</keyword>
<dbReference type="Proteomes" id="UP000268093">
    <property type="component" value="Unassembled WGS sequence"/>
</dbReference>
<evidence type="ECO:0000256" key="2">
    <source>
        <dbReference type="ARBA" id="ARBA00022737"/>
    </source>
</evidence>
<protein>
    <submittedName>
        <fullName evidence="5">MIR motif-containing protein</fullName>
    </submittedName>
</protein>
<dbReference type="OrthoDB" id="5588846at2759"/>
<sequence>MSDRGFLTNMLNKVDPSKTTYIVDQPPPQPYAGIYAPHQQGANHAYQEGSHGDYSSSRPPQQYFAPPPASCEDYPSQHHHHQQGVYHGTKPQGSHIRFGDHVALKHNMTGRYLSSRRIRYTTGSCQQQVFANRWQPTPSDFWIVIPALGGHHSPGESVHYNQIVRLKHVETRSNLHSHRGFASPSTSQQEVTAFGDDHATDENDHWRVERFGYGSGEQPGGEWQVDDVFILRHVSTGLTLHSHDARLGHEDINEVGFEGNCLEELWRLHVPHYRLRHVALCRSLHSGPIATRTINGFLMTRSHLGWMGSVSG</sequence>
<evidence type="ECO:0000313" key="6">
    <source>
        <dbReference type="Proteomes" id="UP000268093"/>
    </source>
</evidence>
<accession>A0A433D2W4</accession>
<dbReference type="InterPro" id="IPR036300">
    <property type="entry name" value="MIR_dom_sf"/>
</dbReference>
<evidence type="ECO:0000256" key="3">
    <source>
        <dbReference type="SAM" id="MobiDB-lite"/>
    </source>
</evidence>
<gene>
    <name evidence="5" type="ORF">BC936DRAFT_148505</name>
</gene>
<evidence type="ECO:0000256" key="1">
    <source>
        <dbReference type="ARBA" id="ARBA00022729"/>
    </source>
</evidence>
<proteinExistence type="predicted"/>
<dbReference type="SUPFAM" id="SSF82109">
    <property type="entry name" value="MIR domain"/>
    <property type="match status" value="1"/>
</dbReference>
<feature type="domain" description="MIR" evidence="4">
    <location>
        <begin position="155"/>
        <end position="211"/>
    </location>
</feature>